<dbReference type="SUPFAM" id="SSF53756">
    <property type="entry name" value="UDP-Glycosyltransferase/glycogen phosphorylase"/>
    <property type="match status" value="1"/>
</dbReference>
<proteinExistence type="predicted"/>
<reference evidence="1" key="1">
    <citation type="submission" date="2016-04" db="EMBL/GenBank/DDBJ databases">
        <authorList>
            <person name="Evans L.H."/>
            <person name="Alamgir A."/>
            <person name="Owens N."/>
            <person name="Weber N.D."/>
            <person name="Virtaneva K."/>
            <person name="Barbian K."/>
            <person name="Babar A."/>
            <person name="Rosenke K."/>
        </authorList>
    </citation>
    <scope>NUCLEOTIDE SEQUENCE</scope>
    <source>
        <strain evidence="1">86-1</strain>
    </source>
</reference>
<organism evidence="1">
    <name type="scientific">uncultured Dysgonomonas sp</name>
    <dbReference type="NCBI Taxonomy" id="206096"/>
    <lineage>
        <taxon>Bacteria</taxon>
        <taxon>Pseudomonadati</taxon>
        <taxon>Bacteroidota</taxon>
        <taxon>Bacteroidia</taxon>
        <taxon>Bacteroidales</taxon>
        <taxon>Dysgonomonadaceae</taxon>
        <taxon>Dysgonomonas</taxon>
        <taxon>environmental samples</taxon>
    </lineage>
</organism>
<evidence type="ECO:0000313" key="1">
    <source>
        <dbReference type="EMBL" id="SBW02353.1"/>
    </source>
</evidence>
<dbReference type="Gene3D" id="3.40.50.2000">
    <property type="entry name" value="Glycogen Phosphorylase B"/>
    <property type="match status" value="1"/>
</dbReference>
<evidence type="ECO:0008006" key="2">
    <source>
        <dbReference type="Google" id="ProtNLM"/>
    </source>
</evidence>
<protein>
    <recommendedName>
        <fullName evidence="2">Glycosyl transferase family 1 domain-containing protein</fullName>
    </recommendedName>
</protein>
<dbReference type="AlphaFoldDB" id="A0A212JSE3"/>
<dbReference type="EMBL" id="FLUM01000003">
    <property type="protein sequence ID" value="SBW02353.1"/>
    <property type="molecule type" value="Genomic_DNA"/>
</dbReference>
<sequence>MKILLIGEYSRAHLTLAEGLRSLGHEVLTASDGDGFKNYPRDVDLSRKSSGVIDTLSSMMSVLSRFKSFKGYDVVQLINPCFTTQNVRINNYLYKKLKKNNQKVFMGAFGDDSYWVSACLGNKIFDYSEFFVDGKAINVDFNQRFIDKWIGTPLETFNRALAKDADGIVACLYEYYKAYEPFFSDKLRYIPLPMNTAGIEFQPIPEEPEKVNFFIGINKVREKFKGTDVMEKALDRIKDKYPDKVIVTRVESVSYDVYQQLMSQAHVVLDQLYSHTPAMNALLAMAQGKVVVGGGEPYIYDLYGDTSNQPIVNVHPHEDDVFDKLEWLVLNKKDIPEISRKSRQFVETNHDYVTVAKKYLDFWRQKEGI</sequence>
<name>A0A212JSE3_9BACT</name>
<dbReference type="RefSeq" id="WP_296942025.1">
    <property type="nucleotide sequence ID" value="NZ_LT599032.1"/>
</dbReference>
<gene>
    <name evidence="1" type="ORF">KL86DYS1_30275</name>
</gene>
<accession>A0A212JSE3</accession>